<sequence length="126" mass="14210">MSSIITLNYMDLDVAKSRASYYASNRLIKVYFSMPNIMLMTPERQSECRPPRLVPMELETLTELNVAIPVTYVKLQDTDTAITDPVVTMNTVKPIRADHFGNVLKNSSGDYWTAHIVPSYNIAVVP</sequence>
<proteinExistence type="predicted"/>
<evidence type="ECO:0000313" key="2">
    <source>
        <dbReference type="Proteomes" id="UP001160148"/>
    </source>
</evidence>
<dbReference type="Proteomes" id="UP001160148">
    <property type="component" value="Unassembled WGS sequence"/>
</dbReference>
<comment type="caution">
    <text evidence="1">The sequence shown here is derived from an EMBL/GenBank/DDBJ whole genome shotgun (WGS) entry which is preliminary data.</text>
</comment>
<protein>
    <submittedName>
        <fullName evidence="1">Uncharacterized protein</fullName>
    </submittedName>
</protein>
<dbReference type="AlphaFoldDB" id="A0AAV0X5N4"/>
<organism evidence="1 2">
    <name type="scientific">Macrosiphum euphorbiae</name>
    <name type="common">potato aphid</name>
    <dbReference type="NCBI Taxonomy" id="13131"/>
    <lineage>
        <taxon>Eukaryota</taxon>
        <taxon>Metazoa</taxon>
        <taxon>Ecdysozoa</taxon>
        <taxon>Arthropoda</taxon>
        <taxon>Hexapoda</taxon>
        <taxon>Insecta</taxon>
        <taxon>Pterygota</taxon>
        <taxon>Neoptera</taxon>
        <taxon>Paraneoptera</taxon>
        <taxon>Hemiptera</taxon>
        <taxon>Sternorrhyncha</taxon>
        <taxon>Aphidomorpha</taxon>
        <taxon>Aphidoidea</taxon>
        <taxon>Aphididae</taxon>
        <taxon>Macrosiphini</taxon>
        <taxon>Macrosiphum</taxon>
    </lineage>
</organism>
<dbReference type="EMBL" id="CARXXK010000003">
    <property type="protein sequence ID" value="CAI6363346.1"/>
    <property type="molecule type" value="Genomic_DNA"/>
</dbReference>
<gene>
    <name evidence="1" type="ORF">MEUPH1_LOCUS18305</name>
</gene>
<evidence type="ECO:0000313" key="1">
    <source>
        <dbReference type="EMBL" id="CAI6363346.1"/>
    </source>
</evidence>
<reference evidence="1 2" key="1">
    <citation type="submission" date="2023-01" db="EMBL/GenBank/DDBJ databases">
        <authorList>
            <person name="Whitehead M."/>
        </authorList>
    </citation>
    <scope>NUCLEOTIDE SEQUENCE [LARGE SCALE GENOMIC DNA]</scope>
</reference>
<name>A0AAV0X5N4_9HEMI</name>
<accession>A0AAV0X5N4</accession>
<keyword evidence="2" id="KW-1185">Reference proteome</keyword>